<dbReference type="SUPFAM" id="SSF53474">
    <property type="entry name" value="alpha/beta-Hydrolases"/>
    <property type="match status" value="1"/>
</dbReference>
<dbReference type="GO" id="GO:0016787">
    <property type="term" value="F:hydrolase activity"/>
    <property type="evidence" value="ECO:0007669"/>
    <property type="project" value="UniProtKB-KW"/>
</dbReference>
<dbReference type="Proteomes" id="UP001301958">
    <property type="component" value="Unassembled WGS sequence"/>
</dbReference>
<comment type="caution">
    <text evidence="4">The sequence shown here is derived from an EMBL/GenBank/DDBJ whole genome shotgun (WGS) entry which is preliminary data.</text>
</comment>
<keyword evidence="5" id="KW-1185">Reference proteome</keyword>
<organism evidence="4 5">
    <name type="scientific">Podospora fimiseda</name>
    <dbReference type="NCBI Taxonomy" id="252190"/>
    <lineage>
        <taxon>Eukaryota</taxon>
        <taxon>Fungi</taxon>
        <taxon>Dikarya</taxon>
        <taxon>Ascomycota</taxon>
        <taxon>Pezizomycotina</taxon>
        <taxon>Sordariomycetes</taxon>
        <taxon>Sordariomycetidae</taxon>
        <taxon>Sordariales</taxon>
        <taxon>Podosporaceae</taxon>
        <taxon>Podospora</taxon>
    </lineage>
</organism>
<dbReference type="Gene3D" id="3.40.50.1820">
    <property type="entry name" value="alpha/beta hydrolase"/>
    <property type="match status" value="1"/>
</dbReference>
<dbReference type="EMBL" id="MU865365">
    <property type="protein sequence ID" value="KAK4225533.1"/>
    <property type="molecule type" value="Genomic_DNA"/>
</dbReference>
<accession>A0AAN7BLT1</accession>
<dbReference type="AlphaFoldDB" id="A0AAN7BLT1"/>
<gene>
    <name evidence="4" type="ORF">QBC38DRAFT_482803</name>
</gene>
<evidence type="ECO:0000313" key="5">
    <source>
        <dbReference type="Proteomes" id="UP001301958"/>
    </source>
</evidence>
<evidence type="ECO:0000256" key="2">
    <source>
        <dbReference type="ARBA" id="ARBA00038334"/>
    </source>
</evidence>
<dbReference type="Pfam" id="PF00561">
    <property type="entry name" value="Abhydrolase_1"/>
    <property type="match status" value="1"/>
</dbReference>
<dbReference type="PANTHER" id="PTHR43329">
    <property type="entry name" value="EPOXIDE HYDROLASE"/>
    <property type="match status" value="1"/>
</dbReference>
<comment type="similarity">
    <text evidence="2">Belongs to the AB hydrolase superfamily. Epoxide hydrolase family.</text>
</comment>
<evidence type="ECO:0000313" key="4">
    <source>
        <dbReference type="EMBL" id="KAK4225533.1"/>
    </source>
</evidence>
<dbReference type="InterPro" id="IPR000073">
    <property type="entry name" value="AB_hydrolase_1"/>
</dbReference>
<feature type="domain" description="AB hydrolase-1" evidence="3">
    <location>
        <begin position="44"/>
        <end position="323"/>
    </location>
</feature>
<dbReference type="InterPro" id="IPR029058">
    <property type="entry name" value="AB_hydrolase_fold"/>
</dbReference>
<dbReference type="PRINTS" id="PR00412">
    <property type="entry name" value="EPOXHYDRLASE"/>
</dbReference>
<reference evidence="4" key="2">
    <citation type="submission" date="2023-05" db="EMBL/GenBank/DDBJ databases">
        <authorList>
            <consortium name="Lawrence Berkeley National Laboratory"/>
            <person name="Steindorff A."/>
            <person name="Hensen N."/>
            <person name="Bonometti L."/>
            <person name="Westerberg I."/>
            <person name="Brannstrom I.O."/>
            <person name="Guillou S."/>
            <person name="Cros-Aarteil S."/>
            <person name="Calhoun S."/>
            <person name="Haridas S."/>
            <person name="Kuo A."/>
            <person name="Mondo S."/>
            <person name="Pangilinan J."/>
            <person name="Riley R."/>
            <person name="Labutti K."/>
            <person name="Andreopoulos B."/>
            <person name="Lipzen A."/>
            <person name="Chen C."/>
            <person name="Yanf M."/>
            <person name="Daum C."/>
            <person name="Ng V."/>
            <person name="Clum A."/>
            <person name="Ohm R."/>
            <person name="Martin F."/>
            <person name="Silar P."/>
            <person name="Natvig D."/>
            <person name="Lalanne C."/>
            <person name="Gautier V."/>
            <person name="Ament-Velasquez S.L."/>
            <person name="Kruys A."/>
            <person name="Hutchinson M.I."/>
            <person name="Powell A.J."/>
            <person name="Barry K."/>
            <person name="Miller A.N."/>
            <person name="Grigoriev I.V."/>
            <person name="Debuchy R."/>
            <person name="Gladieux P."/>
            <person name="Thoren M.H."/>
            <person name="Johannesson H."/>
        </authorList>
    </citation>
    <scope>NUCLEOTIDE SEQUENCE</scope>
    <source>
        <strain evidence="4">CBS 990.96</strain>
    </source>
</reference>
<keyword evidence="1 4" id="KW-0378">Hydrolase</keyword>
<dbReference type="InterPro" id="IPR000639">
    <property type="entry name" value="Epox_hydrolase-like"/>
</dbReference>
<reference evidence="4" key="1">
    <citation type="journal article" date="2023" name="Mol. Phylogenet. Evol.">
        <title>Genome-scale phylogeny and comparative genomics of the fungal order Sordariales.</title>
        <authorList>
            <person name="Hensen N."/>
            <person name="Bonometti L."/>
            <person name="Westerberg I."/>
            <person name="Brannstrom I.O."/>
            <person name="Guillou S."/>
            <person name="Cros-Aarteil S."/>
            <person name="Calhoun S."/>
            <person name="Haridas S."/>
            <person name="Kuo A."/>
            <person name="Mondo S."/>
            <person name="Pangilinan J."/>
            <person name="Riley R."/>
            <person name="LaButti K."/>
            <person name="Andreopoulos B."/>
            <person name="Lipzen A."/>
            <person name="Chen C."/>
            <person name="Yan M."/>
            <person name="Daum C."/>
            <person name="Ng V."/>
            <person name="Clum A."/>
            <person name="Steindorff A."/>
            <person name="Ohm R.A."/>
            <person name="Martin F."/>
            <person name="Silar P."/>
            <person name="Natvig D.O."/>
            <person name="Lalanne C."/>
            <person name="Gautier V."/>
            <person name="Ament-Velasquez S.L."/>
            <person name="Kruys A."/>
            <person name="Hutchinson M.I."/>
            <person name="Powell A.J."/>
            <person name="Barry K."/>
            <person name="Miller A.N."/>
            <person name="Grigoriev I.V."/>
            <person name="Debuchy R."/>
            <person name="Gladieux P."/>
            <person name="Hiltunen Thoren M."/>
            <person name="Johannesson H."/>
        </authorList>
    </citation>
    <scope>NUCLEOTIDE SEQUENCE</scope>
    <source>
        <strain evidence="4">CBS 990.96</strain>
    </source>
</reference>
<name>A0AAN7BLT1_9PEZI</name>
<sequence length="347" mass="39271">MAPDKLTPTDPRVTHHTIQLPPSRNSRTYHYLLASPSSSPPLGTVLLIHGFPDLSFGWRYQIPHLLSLNLRVIIPDMLGYGRSSSPSNSSFYSFKSICDDLASLLTVINEPQVIIGGHDWGGAVVWRMCLWYPSVIKAVFSVCTPYTPPNPQFMDKKTIVEHVLPNFGYQLQFEALDLENKIMSQGRDGIRKFLSCLYGAKVKETGKSAMTGEKGIELELFDGEQIGKSPLVSDEELEFYVSEYERNGIHGPLNWYRTWEVNFQEERELINEGRLKISQPALIVTASRDIALPPAMAAGMDKWVERLMRRGVEASHWAIWEKPEEVNGYIEEFLKEVLGEKKVKASI</sequence>
<evidence type="ECO:0000259" key="3">
    <source>
        <dbReference type="Pfam" id="PF00561"/>
    </source>
</evidence>
<protein>
    <submittedName>
        <fullName evidence="4">Epoxide hydrolase</fullName>
    </submittedName>
</protein>
<evidence type="ECO:0000256" key="1">
    <source>
        <dbReference type="ARBA" id="ARBA00022801"/>
    </source>
</evidence>
<proteinExistence type="inferred from homology"/>